<dbReference type="PANTHER" id="PTHR42101:SF1">
    <property type="entry name" value="LOW TEMPERATURE REQUIREMENT A"/>
    <property type="match status" value="1"/>
</dbReference>
<keyword evidence="2" id="KW-0812">Transmembrane</keyword>
<feature type="transmembrane region" description="Helical" evidence="2">
    <location>
        <begin position="513"/>
        <end position="532"/>
    </location>
</feature>
<feature type="region of interest" description="Disordered" evidence="1">
    <location>
        <begin position="631"/>
        <end position="670"/>
    </location>
</feature>
<protein>
    <submittedName>
        <fullName evidence="3">Low temperature requirement A</fullName>
    </submittedName>
</protein>
<evidence type="ECO:0000313" key="4">
    <source>
        <dbReference type="Proteomes" id="UP000298493"/>
    </source>
</evidence>
<proteinExistence type="predicted"/>
<evidence type="ECO:0000313" key="3">
    <source>
        <dbReference type="EMBL" id="TID22887.1"/>
    </source>
</evidence>
<dbReference type="AlphaFoldDB" id="A0A4Z1P2I0"/>
<dbReference type="InterPro" id="IPR010640">
    <property type="entry name" value="Low_temperature_requirement_A"/>
</dbReference>
<feature type="transmembrane region" description="Helical" evidence="2">
    <location>
        <begin position="544"/>
        <end position="566"/>
    </location>
</feature>
<dbReference type="PANTHER" id="PTHR42101">
    <property type="entry name" value="CHROMOSOME 16, WHOLE GENOME SHOTGUN SEQUENCE"/>
    <property type="match status" value="1"/>
</dbReference>
<keyword evidence="2" id="KW-1133">Transmembrane helix</keyword>
<dbReference type="EMBL" id="SNSC02000007">
    <property type="protein sequence ID" value="TID22887.1"/>
    <property type="molecule type" value="Genomic_DNA"/>
</dbReference>
<evidence type="ECO:0000256" key="1">
    <source>
        <dbReference type="SAM" id="MobiDB-lite"/>
    </source>
</evidence>
<feature type="transmembrane region" description="Helical" evidence="2">
    <location>
        <begin position="216"/>
        <end position="234"/>
    </location>
</feature>
<organism evidence="3 4">
    <name type="scientific">Venturia nashicola</name>
    <dbReference type="NCBI Taxonomy" id="86259"/>
    <lineage>
        <taxon>Eukaryota</taxon>
        <taxon>Fungi</taxon>
        <taxon>Dikarya</taxon>
        <taxon>Ascomycota</taxon>
        <taxon>Pezizomycotina</taxon>
        <taxon>Dothideomycetes</taxon>
        <taxon>Pleosporomycetidae</taxon>
        <taxon>Venturiales</taxon>
        <taxon>Venturiaceae</taxon>
        <taxon>Venturia</taxon>
    </lineage>
</organism>
<evidence type="ECO:0000256" key="2">
    <source>
        <dbReference type="SAM" id="Phobius"/>
    </source>
</evidence>
<gene>
    <name evidence="3" type="ORF">E6O75_ATG02061</name>
</gene>
<feature type="transmembrane region" description="Helical" evidence="2">
    <location>
        <begin position="181"/>
        <end position="204"/>
    </location>
</feature>
<dbReference type="Pfam" id="PF06772">
    <property type="entry name" value="LtrA"/>
    <property type="match status" value="1"/>
</dbReference>
<name>A0A4Z1P2I0_9PEZI</name>
<reference evidence="3 4" key="1">
    <citation type="submission" date="2019-04" db="EMBL/GenBank/DDBJ databases">
        <title>High contiguity whole genome sequence and gene annotation resource for two Venturia nashicola isolates.</title>
        <authorList>
            <person name="Prokchorchik M."/>
            <person name="Won K."/>
            <person name="Lee Y."/>
            <person name="Choi E.D."/>
            <person name="Segonzac C."/>
            <person name="Sohn K.H."/>
        </authorList>
    </citation>
    <scope>NUCLEOTIDE SEQUENCE [LARGE SCALE GENOMIC DNA]</scope>
    <source>
        <strain evidence="3 4">PRI2</strain>
    </source>
</reference>
<feature type="transmembrane region" description="Helical" evidence="2">
    <location>
        <begin position="320"/>
        <end position="339"/>
    </location>
</feature>
<sequence length="670" mass="75197">MQVKAKSMEDSLALKTGEVQKKWQADDLKAAEEAQLPAYQTPFTCYDENQQRSLHLRQSSNLLELFFDLFLAANLATFTESHSIVDKGSLVAYIGFFLIIWSTWFQITLHDVRFAQDSVYERVCKILQFMVFVAFALVGSNFSPPEAEDAHGGPNSEAGGAHKRSAGSGAPKEARIQHLNFWLLSITLCFSRGLLAMQYIVLYFSKTRPNRLRIPLLLNVVVFLVSGAIFIGLADVFSAKAAAEAEAGVSRAYITWYLVLLFELIGIIQISTIWKEINFENTHLTERMGLLTFIVIGEGAIGASKTTVEMMGGRVLTAEPIFLITCILLILVLLWAVYFDNLPTKPHSSTWQQIWACLHLPLHLSFVGILEGSRQVAMMRYISHALRSFASSANKQCLKQHLDGAELSNILLKLIQKYEFGVMHPTAGEFLVMKEDIAAIGNAKGICSAANTTGVTTVFFANAESKGFGAFQELLYHFARALFISDGAEEVPKSRKGRDGFELLERSIITVYLYYWASVLAMLLTLTILYRLNRPTDNDIGDFLSYVGRTSMAILAVALISIYGNTIAWTDFIASSAMLPTLCSMIAIVLAFDWLGRRLRVKKIRKLVDEREQIESRQVKDKLELEIMGQSQSQSDEWIENVEPAHHSNYQPTGPGERRSERYSDRYSRY</sequence>
<feature type="transmembrane region" description="Helical" evidence="2">
    <location>
        <begin position="572"/>
        <end position="596"/>
    </location>
</feature>
<dbReference type="STRING" id="86259.A0A4Z1P2I0"/>
<feature type="transmembrane region" description="Helical" evidence="2">
    <location>
        <begin position="90"/>
        <end position="107"/>
    </location>
</feature>
<accession>A0A4Z1P2I0</accession>
<dbReference type="Proteomes" id="UP000298493">
    <property type="component" value="Unassembled WGS sequence"/>
</dbReference>
<comment type="caution">
    <text evidence="3">The sequence shown here is derived from an EMBL/GenBank/DDBJ whole genome shotgun (WGS) entry which is preliminary data.</text>
</comment>
<feature type="region of interest" description="Disordered" evidence="1">
    <location>
        <begin position="146"/>
        <end position="168"/>
    </location>
</feature>
<feature type="transmembrane region" description="Helical" evidence="2">
    <location>
        <begin position="254"/>
        <end position="274"/>
    </location>
</feature>
<keyword evidence="4" id="KW-1185">Reference proteome</keyword>
<feature type="compositionally biased region" description="Basic and acidic residues" evidence="1">
    <location>
        <begin position="656"/>
        <end position="670"/>
    </location>
</feature>
<keyword evidence="2" id="KW-0472">Membrane</keyword>